<dbReference type="GO" id="GO:0030422">
    <property type="term" value="P:siRNA processing"/>
    <property type="evidence" value="ECO:0007669"/>
    <property type="project" value="TreeGrafter"/>
</dbReference>
<dbReference type="InterPro" id="IPR057596">
    <property type="entry name" value="RDRP_core"/>
</dbReference>
<feature type="domain" description="FAD-binding PCMH-type" evidence="9">
    <location>
        <begin position="132"/>
        <end position="311"/>
    </location>
</feature>
<keyword evidence="4" id="KW-0274">FAD</keyword>
<dbReference type="InterPro" id="IPR007855">
    <property type="entry name" value="RDRP"/>
</dbReference>
<dbReference type="InterPro" id="IPR016166">
    <property type="entry name" value="FAD-bd_PCMH"/>
</dbReference>
<comment type="similarity">
    <text evidence="2">Belongs to the FAD-binding oxidoreductase/transferase type 4 family.</text>
</comment>
<evidence type="ECO:0000313" key="10">
    <source>
        <dbReference type="EMBL" id="KAG9258708.1"/>
    </source>
</evidence>
<dbReference type="Gene3D" id="3.30.70.2740">
    <property type="match status" value="1"/>
</dbReference>
<dbReference type="InterPro" id="IPR006094">
    <property type="entry name" value="Oxid_FAD_bind_N"/>
</dbReference>
<dbReference type="SUPFAM" id="SSF55103">
    <property type="entry name" value="FAD-linked oxidases, C-terminal domain"/>
    <property type="match status" value="1"/>
</dbReference>
<dbReference type="OrthoDB" id="6513042at2759"/>
<comment type="caution">
    <text evidence="10">The sequence shown here is derived from an EMBL/GenBank/DDBJ whole genome shotgun (WGS) entry which is preliminary data.</text>
</comment>
<dbReference type="Proteomes" id="UP000887229">
    <property type="component" value="Unassembled WGS sequence"/>
</dbReference>
<evidence type="ECO:0000256" key="1">
    <source>
        <dbReference type="ARBA" id="ARBA00001974"/>
    </source>
</evidence>
<feature type="compositionally biased region" description="Polar residues" evidence="8">
    <location>
        <begin position="15"/>
        <end position="30"/>
    </location>
</feature>
<evidence type="ECO:0000256" key="6">
    <source>
        <dbReference type="ARBA" id="ARBA00038897"/>
    </source>
</evidence>
<evidence type="ECO:0000259" key="9">
    <source>
        <dbReference type="PROSITE" id="PS51387"/>
    </source>
</evidence>
<dbReference type="GO" id="GO:0004458">
    <property type="term" value="F:D-lactate dehydrogenase (cytochrome) activity"/>
    <property type="evidence" value="ECO:0007669"/>
    <property type="project" value="UniProtKB-EC"/>
</dbReference>
<feature type="compositionally biased region" description="Polar residues" evidence="8">
    <location>
        <begin position="1881"/>
        <end position="1893"/>
    </location>
</feature>
<dbReference type="InterPro" id="IPR016169">
    <property type="entry name" value="FAD-bd_PCMH_sub2"/>
</dbReference>
<dbReference type="GO" id="GO:0071949">
    <property type="term" value="F:FAD binding"/>
    <property type="evidence" value="ECO:0007669"/>
    <property type="project" value="InterPro"/>
</dbReference>
<accession>A0A9P7ZW51</accession>
<organism evidence="10 11">
    <name type="scientific">Emericellopsis atlantica</name>
    <dbReference type="NCBI Taxonomy" id="2614577"/>
    <lineage>
        <taxon>Eukaryota</taxon>
        <taxon>Fungi</taxon>
        <taxon>Dikarya</taxon>
        <taxon>Ascomycota</taxon>
        <taxon>Pezizomycotina</taxon>
        <taxon>Sordariomycetes</taxon>
        <taxon>Hypocreomycetidae</taxon>
        <taxon>Hypocreales</taxon>
        <taxon>Bionectriaceae</taxon>
        <taxon>Emericellopsis</taxon>
    </lineage>
</organism>
<dbReference type="InterPro" id="IPR036318">
    <property type="entry name" value="FAD-bd_PCMH-like_sf"/>
</dbReference>
<proteinExistence type="inferred from homology"/>
<feature type="region of interest" description="Disordered" evidence="8">
    <location>
        <begin position="1935"/>
        <end position="2008"/>
    </location>
</feature>
<dbReference type="FunFam" id="3.30.70.2740:FF:000001">
    <property type="entry name" value="D-lactate dehydrogenase mitochondrial"/>
    <property type="match status" value="1"/>
</dbReference>
<dbReference type="Pfam" id="PF01565">
    <property type="entry name" value="FAD_binding_4"/>
    <property type="match status" value="1"/>
</dbReference>
<feature type="region of interest" description="Disordered" evidence="8">
    <location>
        <begin position="15"/>
        <end position="46"/>
    </location>
</feature>
<dbReference type="Pfam" id="PF02913">
    <property type="entry name" value="FAD-oxidase_C"/>
    <property type="match status" value="1"/>
</dbReference>
<dbReference type="GeneID" id="70291737"/>
<dbReference type="GO" id="GO:0003723">
    <property type="term" value="F:RNA binding"/>
    <property type="evidence" value="ECO:0007669"/>
    <property type="project" value="UniProtKB-KW"/>
</dbReference>
<dbReference type="InterPro" id="IPR004113">
    <property type="entry name" value="FAD-bd_oxidored_4_C"/>
</dbReference>
<evidence type="ECO:0000313" key="11">
    <source>
        <dbReference type="Proteomes" id="UP000887229"/>
    </source>
</evidence>
<keyword evidence="10" id="KW-0696">RNA-directed RNA polymerase</keyword>
<dbReference type="GO" id="GO:0003968">
    <property type="term" value="F:RNA-directed RNA polymerase activity"/>
    <property type="evidence" value="ECO:0007669"/>
    <property type="project" value="UniProtKB-KW"/>
</dbReference>
<dbReference type="RefSeq" id="XP_046122632.1">
    <property type="nucleotide sequence ID" value="XM_046260834.1"/>
</dbReference>
<keyword evidence="3" id="KW-0285">Flavoprotein</keyword>
<feature type="region of interest" description="Disordered" evidence="8">
    <location>
        <begin position="684"/>
        <end position="707"/>
    </location>
</feature>
<keyword evidence="10" id="KW-0808">Transferase</keyword>
<evidence type="ECO:0000256" key="8">
    <source>
        <dbReference type="SAM" id="MobiDB-lite"/>
    </source>
</evidence>
<dbReference type="FunFam" id="3.30.465.10:FF:000014">
    <property type="entry name" value="D-lactate dehydrogenase (Cytochrome), putative"/>
    <property type="match status" value="1"/>
</dbReference>
<keyword evidence="11" id="KW-1185">Reference proteome</keyword>
<comment type="cofactor">
    <cofactor evidence="1">
        <name>FAD</name>
        <dbReference type="ChEBI" id="CHEBI:57692"/>
    </cofactor>
</comment>
<dbReference type="InterPro" id="IPR016164">
    <property type="entry name" value="FAD-linked_Oxase-like_C"/>
</dbReference>
<feature type="region of interest" description="Disordered" evidence="8">
    <location>
        <begin position="1859"/>
        <end position="1896"/>
    </location>
</feature>
<dbReference type="Gene3D" id="1.10.45.10">
    <property type="entry name" value="Vanillyl-alcohol Oxidase, Chain A, domain 4"/>
    <property type="match status" value="1"/>
</dbReference>
<dbReference type="GO" id="GO:0031380">
    <property type="term" value="C:nuclear RNA-directed RNA polymerase complex"/>
    <property type="evidence" value="ECO:0007669"/>
    <property type="project" value="TreeGrafter"/>
</dbReference>
<dbReference type="Pfam" id="PF05183">
    <property type="entry name" value="RdRP"/>
    <property type="match status" value="1"/>
</dbReference>
<name>A0A9P7ZW51_9HYPO</name>
<reference evidence="10" key="1">
    <citation type="journal article" date="2021" name="IMA Fungus">
        <title>Genomic characterization of three marine fungi, including Emericellopsis atlantica sp. nov. with signatures of a generalist lifestyle and marine biomass degradation.</title>
        <authorList>
            <person name="Hagestad O.C."/>
            <person name="Hou L."/>
            <person name="Andersen J.H."/>
            <person name="Hansen E.H."/>
            <person name="Altermark B."/>
            <person name="Li C."/>
            <person name="Kuhnert E."/>
            <person name="Cox R.J."/>
            <person name="Crous P.W."/>
            <person name="Spatafora J.W."/>
            <person name="Lail K."/>
            <person name="Amirebrahimi M."/>
            <person name="Lipzen A."/>
            <person name="Pangilinan J."/>
            <person name="Andreopoulos W."/>
            <person name="Hayes R.D."/>
            <person name="Ng V."/>
            <person name="Grigoriev I.V."/>
            <person name="Jackson S.A."/>
            <person name="Sutton T.D.S."/>
            <person name="Dobson A.D.W."/>
            <person name="Rama T."/>
        </authorList>
    </citation>
    <scope>NUCLEOTIDE SEQUENCE</scope>
    <source>
        <strain evidence="10">TS7</strain>
    </source>
</reference>
<sequence length="2008" mass="223932">MRGRTGLGALLRQSSRHQGTWRPFSSSSARLATKPGDIGARPDGASRSWSTRGVLAVAGAAGVLGWGIAQVSKNGEVNGKPAVVRKPRYATVKEMEKAIQKIAFELGDEDIISTDPEDLHRHGYSEWSTVNPDTLPVAVAYPHTTEQVSTIARICHEHHIPIIPYSGGTSLEGNFTAPYGGVSVDFAFMDKIVEFNKDDMDVVVQPSIGWQDLNQQLADMDSGLFFPVDPGPTAKIGGMIGTNCSGTNAVRYGTMKDWVINLTVVLADGRVIKTRRRPRKCSAGYNLNSLFVGSEGTLGLVTEATLKLAIVPEDYAVAVVSFPSIRDAASAAAGVMQAGIPVAAMEVMDEVQMMVINKSGATAPLTWDELPTLFFKFSGTKAAVKEHISLVDTITKSNKGGNFQFAKDAAEQKLLWSARKESLWSMLSLRQGDEDVWSTDVAVPFSRLADIIEVSKKEMDDLGLFASILGHIGDGNFHESIMYNKKDPAERAKVEACVKNMVKRALNMEGTCTGEHGIGWGKKESLFWEVGPEVLGVMGAIKGALDPLWLMNPGKIMDVPGMENSYNRNHGVMPVRATAKPAGIETSLVEEELKEQLVEVNGGTANGHIATSKDEQHTETICQKAEDPVPLCPEPPPRQGGSLPWQKWPSLTLELTRLPKNTETRHLWKWFSREGNIVHLQVMQQDERRSSSRAPEASVRFEPPPSRNFWNNGEYTVTHPQEDTAVRIKILPPRQDAQEWSYGPFSLDPAGNIIRMTGVRGQQRPMLIALKPTGMDFGVMTGPNTMSAMKRAAPMEEEPLVLELNSRHRRLCIQFPHKARFPAKSRSTPIGPIIFRIEVNLVQIKTVYQLKDQNGTFTSLVLPLTQPPQYFWRNDDVGTTMADANESRWGRQDIWYRATHIAGDMTINNWYPISVNEAIPDPEHIDIGRWTCFRFQLDTDDATNKLTKQFKSALEDFNVQYVEHLDLEVKSGIEAPMWAQVDHPPSHAATSHSEALASLSLQHVFDIDFAVRYQLEVCISKGLISDHNITEEFLQKLAIEYRSPDESPNCDPNRARQRLEWLVDQKIRLDDPMTLFTNPDAGAFYTSNRLPHYCTLVRKAVVTPTTIHFSTPVAETSNRVMRKYDLIQDRFLRVQFLDEGEQGRIGIYKPQNKALYTRLERTLYQGIQIGDRRYEFLAFGSSQLRECGAYFFCPTESVSCDDIRRWMGSFDHIKIVAKYAARLGQCFSTTREIKGIQVPHIVRVPDIERNGYCFSDGVGIISPFLARLIVQEMDTDAFSANCSAFQFRMGGCKGVLTVWPEAKGMEVHIRNSQEKFTTSFHGLEIIRCARLATATLNRQTISILECLGVPTGAFMNLLDDQLRKFEAALGDKQENKQQALSLLTQFVDENQTTLIMAELLKADFIGDGIREPFVASILNLWRAWSLKLLKEKARIHVPQSAFVLGCLDETGTLRGHRTAWEKPFVNQQARSYPKQERAHLPEIFLQLSDPKIHNKSTVVEGICIVGRNPSLHPGDIRVVRAVNVEKLQHLKDVVVFPSTGDRPLPNMLSGGDLDGDDYFVIWDQSLIPKEWHASPMSFETSEPKVEDKVTVDDLRDFFVSYIQNDVLPLVAVAHLGQSDVQKEGPKSARCLSLAEKHSLAVDFPKTGVPVGWSTELQPKQWPHFMEKRSRYQSQKTLGKIYDEVQAHAVHFQPDWEDDFDQRILGRYEFEEETLDTARKIKKQYDTAVRRVLVQHKVGTEFELWTGFAMSRPVIGSDYKRQEHLGKEYDTLRQRFREMCYNAAGGHGPEKIDPFVATMYKVTEMELKQTLEKHRESLSDDLANGTLFVNTLDAHAMPLVTFPWIFPHVMIRIAQGTAKSKMHSKAGTHRESQQPVYKKGNTKTGNGQAPTATNDECKPSEALEIAAGHVDAKSPVAVPPPLGPGTAVVEVNEEMPSNTAANSDEDGSSAHKGKPMSAYTTSASSTVDSWHDAMNGEASPSDSESDSEPECEEGKASAMDKLVAMGNDS</sequence>
<evidence type="ECO:0000256" key="5">
    <source>
        <dbReference type="ARBA" id="ARBA00023002"/>
    </source>
</evidence>
<keyword evidence="10" id="KW-0548">Nucleotidyltransferase</keyword>
<evidence type="ECO:0000256" key="4">
    <source>
        <dbReference type="ARBA" id="ARBA00022827"/>
    </source>
</evidence>
<dbReference type="PROSITE" id="PS51387">
    <property type="entry name" value="FAD_PCMH"/>
    <property type="match status" value="1"/>
</dbReference>
<keyword evidence="5" id="KW-0560">Oxidoreductase</keyword>
<evidence type="ECO:0000256" key="3">
    <source>
        <dbReference type="ARBA" id="ARBA00022630"/>
    </source>
</evidence>
<dbReference type="Gene3D" id="3.30.465.10">
    <property type="match status" value="1"/>
</dbReference>
<dbReference type="SUPFAM" id="SSF56176">
    <property type="entry name" value="FAD-binding/transporter-associated domain-like"/>
    <property type="match status" value="1"/>
</dbReference>
<evidence type="ECO:0000256" key="2">
    <source>
        <dbReference type="ARBA" id="ARBA00008000"/>
    </source>
</evidence>
<dbReference type="PANTHER" id="PTHR23079:SF55">
    <property type="entry name" value="RNA-DIRECTED RNA POLYMERASE"/>
    <property type="match status" value="1"/>
</dbReference>
<comment type="catalytic activity">
    <reaction evidence="7">
        <text>(R)-lactate + 2 Fe(III)-[cytochrome c] = 2 Fe(II)-[cytochrome c] + pyruvate + 2 H(+)</text>
        <dbReference type="Rhea" id="RHEA:13521"/>
        <dbReference type="Rhea" id="RHEA-COMP:10350"/>
        <dbReference type="Rhea" id="RHEA-COMP:14399"/>
        <dbReference type="ChEBI" id="CHEBI:15361"/>
        <dbReference type="ChEBI" id="CHEBI:15378"/>
        <dbReference type="ChEBI" id="CHEBI:16004"/>
        <dbReference type="ChEBI" id="CHEBI:29033"/>
        <dbReference type="ChEBI" id="CHEBI:29034"/>
        <dbReference type="EC" id="1.1.2.4"/>
    </reaction>
</comment>
<dbReference type="EC" id="1.1.2.4" evidence="6"/>
<gene>
    <name evidence="10" type="ORF">F5Z01DRAFT_614799</name>
</gene>
<dbReference type="EMBL" id="MU251243">
    <property type="protein sequence ID" value="KAG9258708.1"/>
    <property type="molecule type" value="Genomic_DNA"/>
</dbReference>
<evidence type="ECO:0000256" key="7">
    <source>
        <dbReference type="ARBA" id="ARBA00051436"/>
    </source>
</evidence>
<feature type="compositionally biased region" description="Polar residues" evidence="8">
    <location>
        <begin position="1957"/>
        <end position="1967"/>
    </location>
</feature>
<dbReference type="InterPro" id="IPR016171">
    <property type="entry name" value="Vanillyl_alc_oxidase_C-sub2"/>
</dbReference>
<protein>
    <recommendedName>
        <fullName evidence="6">D-lactate dehydrogenase (cytochrome)</fullName>
        <ecNumber evidence="6">1.1.2.4</ecNumber>
    </recommendedName>
</protein>
<dbReference type="PANTHER" id="PTHR23079">
    <property type="entry name" value="RNA-DEPENDENT RNA POLYMERASE"/>
    <property type="match status" value="1"/>
</dbReference>
<dbReference type="FunFam" id="1.10.45.10:FF:000001">
    <property type="entry name" value="D-lactate dehydrogenase mitochondrial"/>
    <property type="match status" value="1"/>
</dbReference>